<keyword evidence="3" id="KW-1133">Transmembrane helix</keyword>
<keyword evidence="3" id="KW-0812">Transmembrane</keyword>
<evidence type="ECO:0000313" key="4">
    <source>
        <dbReference type="EMBL" id="MBD3932176.1"/>
    </source>
</evidence>
<evidence type="ECO:0000256" key="3">
    <source>
        <dbReference type="SAM" id="Phobius"/>
    </source>
</evidence>
<feature type="coiled-coil region" evidence="1">
    <location>
        <begin position="81"/>
        <end position="136"/>
    </location>
</feature>
<accession>A0A927IDD2</accession>
<dbReference type="EMBL" id="JACXYU010000004">
    <property type="protein sequence ID" value="MBD3932176.1"/>
    <property type="molecule type" value="Genomic_DNA"/>
</dbReference>
<reference evidence="4" key="1">
    <citation type="submission" date="2020-09" db="EMBL/GenBank/DDBJ databases">
        <title>Secondary metabolite and genome analysis of marine Streptomyces chumphonensis KK1-2T.</title>
        <authorList>
            <person name="Phongsopitanun W."/>
            <person name="Kanchanasin P."/>
            <person name="Pittayakhajonwut P."/>
            <person name="Suwanborirux K."/>
            <person name="Tanasupawat S."/>
        </authorList>
    </citation>
    <scope>NUCLEOTIDE SEQUENCE</scope>
    <source>
        <strain evidence="4">KK1-2</strain>
    </source>
</reference>
<dbReference type="RefSeq" id="WP_191209460.1">
    <property type="nucleotide sequence ID" value="NZ_BAABKL010000050.1"/>
</dbReference>
<keyword evidence="1" id="KW-0175">Coiled coil</keyword>
<dbReference type="PROSITE" id="PS51257">
    <property type="entry name" value="PROKAR_LIPOPROTEIN"/>
    <property type="match status" value="1"/>
</dbReference>
<sequence length="233" mass="24397">MPRGRHRQAPPLHRMLAPAALAATALSCAGGAWLAADGLLPRVLATGAAATALAAAALLRGWDRAAGRRLGEAQAARRSLEWRVEERCAELEEDLEEARALRRTAQEEARAAEETFERLRTEHAALLRRYAHAETDRASALEGRRQLAIAAAEPAKALPPGRSASAVGPDAYRRACAALDLLAARSEAAPRPESDVGGADVGGAELGGSGDGFDYFGSGGPRPAARREAARAS</sequence>
<keyword evidence="5" id="KW-1185">Reference proteome</keyword>
<keyword evidence="3" id="KW-0472">Membrane</keyword>
<feature type="transmembrane region" description="Helical" evidence="3">
    <location>
        <begin position="41"/>
        <end position="59"/>
    </location>
</feature>
<evidence type="ECO:0008006" key="6">
    <source>
        <dbReference type="Google" id="ProtNLM"/>
    </source>
</evidence>
<protein>
    <recommendedName>
        <fullName evidence="6">Secreted protein</fullName>
    </recommendedName>
</protein>
<feature type="region of interest" description="Disordered" evidence="2">
    <location>
        <begin position="210"/>
        <end position="233"/>
    </location>
</feature>
<dbReference type="Proteomes" id="UP000632289">
    <property type="component" value="Unassembled WGS sequence"/>
</dbReference>
<name>A0A927IDD2_9ACTN</name>
<evidence type="ECO:0000256" key="2">
    <source>
        <dbReference type="SAM" id="MobiDB-lite"/>
    </source>
</evidence>
<dbReference type="AlphaFoldDB" id="A0A927IDD2"/>
<gene>
    <name evidence="4" type="ORF">IF129_11515</name>
</gene>
<evidence type="ECO:0000256" key="1">
    <source>
        <dbReference type="SAM" id="Coils"/>
    </source>
</evidence>
<proteinExistence type="predicted"/>
<comment type="caution">
    <text evidence="4">The sequence shown here is derived from an EMBL/GenBank/DDBJ whole genome shotgun (WGS) entry which is preliminary data.</text>
</comment>
<evidence type="ECO:0000313" key="5">
    <source>
        <dbReference type="Proteomes" id="UP000632289"/>
    </source>
</evidence>
<organism evidence="4 5">
    <name type="scientific">Streptomyces chumphonensis</name>
    <dbReference type="NCBI Taxonomy" id="1214925"/>
    <lineage>
        <taxon>Bacteria</taxon>
        <taxon>Bacillati</taxon>
        <taxon>Actinomycetota</taxon>
        <taxon>Actinomycetes</taxon>
        <taxon>Kitasatosporales</taxon>
        <taxon>Streptomycetaceae</taxon>
        <taxon>Streptomyces</taxon>
    </lineage>
</organism>